<organism evidence="1 2">
    <name type="scientific">Pontibacter rugosus</name>
    <dbReference type="NCBI Taxonomy" id="1745966"/>
    <lineage>
        <taxon>Bacteria</taxon>
        <taxon>Pseudomonadati</taxon>
        <taxon>Bacteroidota</taxon>
        <taxon>Cytophagia</taxon>
        <taxon>Cytophagales</taxon>
        <taxon>Hymenobacteraceae</taxon>
        <taxon>Pontibacter</taxon>
    </lineage>
</organism>
<dbReference type="Proteomes" id="UP001597094">
    <property type="component" value="Unassembled WGS sequence"/>
</dbReference>
<proteinExistence type="predicted"/>
<protein>
    <submittedName>
        <fullName evidence="1">Uncharacterized protein</fullName>
    </submittedName>
</protein>
<sequence>MRTFLTSNLSSERLARELIQSRQKRAGEYILRARGNCSTCRVSYESLYMAYVLEQLYQFLGQQPGLEETGRELRIMAGPLLEKFIKHAERLDAFIQMKPYMACFPAVV</sequence>
<accession>A0ABW3ST18</accession>
<name>A0ABW3ST18_9BACT</name>
<gene>
    <name evidence="1" type="ORF">ACFQ2O_17705</name>
</gene>
<evidence type="ECO:0000313" key="1">
    <source>
        <dbReference type="EMBL" id="MFD1188053.1"/>
    </source>
</evidence>
<evidence type="ECO:0000313" key="2">
    <source>
        <dbReference type="Proteomes" id="UP001597094"/>
    </source>
</evidence>
<keyword evidence="2" id="KW-1185">Reference proteome</keyword>
<dbReference type="EMBL" id="JBHTLD010000207">
    <property type="protein sequence ID" value="MFD1188053.1"/>
    <property type="molecule type" value="Genomic_DNA"/>
</dbReference>
<reference evidence="2" key="1">
    <citation type="journal article" date="2019" name="Int. J. Syst. Evol. Microbiol.">
        <title>The Global Catalogue of Microorganisms (GCM) 10K type strain sequencing project: providing services to taxonomists for standard genome sequencing and annotation.</title>
        <authorList>
            <consortium name="The Broad Institute Genomics Platform"/>
            <consortium name="The Broad Institute Genome Sequencing Center for Infectious Disease"/>
            <person name="Wu L."/>
            <person name="Ma J."/>
        </authorList>
    </citation>
    <scope>NUCLEOTIDE SEQUENCE [LARGE SCALE GENOMIC DNA]</scope>
    <source>
        <strain evidence="2">JCM 31319</strain>
    </source>
</reference>
<comment type="caution">
    <text evidence="1">The sequence shown here is derived from an EMBL/GenBank/DDBJ whole genome shotgun (WGS) entry which is preliminary data.</text>
</comment>